<evidence type="ECO:0000256" key="5">
    <source>
        <dbReference type="SAM" id="Phobius"/>
    </source>
</evidence>
<dbReference type="EMBL" id="JACHMP010000001">
    <property type="protein sequence ID" value="MBB5817415.1"/>
    <property type="molecule type" value="Genomic_DNA"/>
</dbReference>
<comment type="subcellular location">
    <subcellularLocation>
        <location evidence="1">Membrane</location>
        <topology evidence="1">Multi-pass membrane protein</topology>
    </subcellularLocation>
</comment>
<keyword evidence="7" id="KW-1185">Reference proteome</keyword>
<sequence>MSLSLYEPGTTPLHRLRPGAKLGALFVVGVVVFLVSDLRILAAAVATAAVLLLSARVRPKVLARRLSGVAVMLAVLFAATGLLQGWDTALTALLRLVTLILTAFAVTLTTRPAALLELFEWLISPLARLGVANPERISLSVSLVLRFVPELSRRYHEIREAQAARGLHANPVALLVPLIVRTLKSADDVADAIDARCYPPPRRSPGGRA</sequence>
<dbReference type="RefSeq" id="WP_184540571.1">
    <property type="nucleotide sequence ID" value="NZ_JACHMP010000001.1"/>
</dbReference>
<dbReference type="Pfam" id="PF02361">
    <property type="entry name" value="CbiQ"/>
    <property type="match status" value="1"/>
</dbReference>
<organism evidence="6 7">
    <name type="scientific">Streptosporangium becharense</name>
    <dbReference type="NCBI Taxonomy" id="1816182"/>
    <lineage>
        <taxon>Bacteria</taxon>
        <taxon>Bacillati</taxon>
        <taxon>Actinomycetota</taxon>
        <taxon>Actinomycetes</taxon>
        <taxon>Streptosporangiales</taxon>
        <taxon>Streptosporangiaceae</taxon>
        <taxon>Streptosporangium</taxon>
    </lineage>
</organism>
<feature type="transmembrane region" description="Helical" evidence="5">
    <location>
        <begin position="66"/>
        <end position="86"/>
    </location>
</feature>
<reference evidence="6 7" key="1">
    <citation type="submission" date="2020-08" db="EMBL/GenBank/DDBJ databases">
        <title>Sequencing the genomes of 1000 actinobacteria strains.</title>
        <authorList>
            <person name="Klenk H.-P."/>
        </authorList>
    </citation>
    <scope>NUCLEOTIDE SEQUENCE [LARGE SCALE GENOMIC DNA]</scope>
    <source>
        <strain evidence="6 7">DSM 46887</strain>
    </source>
</reference>
<gene>
    <name evidence="6" type="ORF">F4562_000477</name>
</gene>
<dbReference type="AlphaFoldDB" id="A0A7W9IBC3"/>
<evidence type="ECO:0000313" key="6">
    <source>
        <dbReference type="EMBL" id="MBB5817415.1"/>
    </source>
</evidence>
<name>A0A7W9IBC3_9ACTN</name>
<feature type="transmembrane region" description="Helical" evidence="5">
    <location>
        <begin position="22"/>
        <end position="54"/>
    </location>
</feature>
<protein>
    <submittedName>
        <fullName evidence="6">Biotin transport system permease protein</fullName>
    </submittedName>
</protein>
<keyword evidence="3 5" id="KW-1133">Transmembrane helix</keyword>
<evidence type="ECO:0000313" key="7">
    <source>
        <dbReference type="Proteomes" id="UP000540685"/>
    </source>
</evidence>
<dbReference type="CDD" id="cd16914">
    <property type="entry name" value="EcfT"/>
    <property type="match status" value="1"/>
</dbReference>
<dbReference type="PANTHER" id="PTHR33514:SF13">
    <property type="entry name" value="PROTEIN ABCI12, CHLOROPLASTIC"/>
    <property type="match status" value="1"/>
</dbReference>
<dbReference type="InterPro" id="IPR003339">
    <property type="entry name" value="ABC/ECF_trnsptr_transmembrane"/>
</dbReference>
<evidence type="ECO:0000256" key="1">
    <source>
        <dbReference type="ARBA" id="ARBA00004141"/>
    </source>
</evidence>
<evidence type="ECO:0000256" key="4">
    <source>
        <dbReference type="ARBA" id="ARBA00023136"/>
    </source>
</evidence>
<dbReference type="GO" id="GO:0005886">
    <property type="term" value="C:plasma membrane"/>
    <property type="evidence" value="ECO:0007669"/>
    <property type="project" value="TreeGrafter"/>
</dbReference>
<dbReference type="Proteomes" id="UP000540685">
    <property type="component" value="Unassembled WGS sequence"/>
</dbReference>
<comment type="caution">
    <text evidence="6">The sequence shown here is derived from an EMBL/GenBank/DDBJ whole genome shotgun (WGS) entry which is preliminary data.</text>
</comment>
<evidence type="ECO:0000256" key="3">
    <source>
        <dbReference type="ARBA" id="ARBA00022989"/>
    </source>
</evidence>
<proteinExistence type="predicted"/>
<feature type="transmembrane region" description="Helical" evidence="5">
    <location>
        <begin position="92"/>
        <end position="110"/>
    </location>
</feature>
<keyword evidence="4 5" id="KW-0472">Membrane</keyword>
<keyword evidence="2 5" id="KW-0812">Transmembrane</keyword>
<evidence type="ECO:0000256" key="2">
    <source>
        <dbReference type="ARBA" id="ARBA00022692"/>
    </source>
</evidence>
<accession>A0A7W9IBC3</accession>
<dbReference type="PANTHER" id="PTHR33514">
    <property type="entry name" value="PROTEIN ABCI12, CHLOROPLASTIC"/>
    <property type="match status" value="1"/>
</dbReference>